<dbReference type="Pfam" id="PF00211">
    <property type="entry name" value="Guanylate_cyc"/>
    <property type="match status" value="1"/>
</dbReference>
<protein>
    <recommendedName>
        <fullName evidence="2">guanylate cyclase</fullName>
        <ecNumber evidence="2">4.6.1.2</ecNumber>
    </recommendedName>
</protein>
<feature type="region of interest" description="Disordered" evidence="13">
    <location>
        <begin position="332"/>
        <end position="359"/>
    </location>
</feature>
<dbReference type="GO" id="GO:0005886">
    <property type="term" value="C:plasma membrane"/>
    <property type="evidence" value="ECO:0007669"/>
    <property type="project" value="TreeGrafter"/>
</dbReference>
<dbReference type="PANTHER" id="PTHR11920:SF502">
    <property type="entry name" value="GUANYLATE CYCLASE"/>
    <property type="match status" value="1"/>
</dbReference>
<keyword evidence="10" id="KW-0325">Glycoprotein</keyword>
<keyword evidence="7" id="KW-0342">GTP-binding</keyword>
<dbReference type="GO" id="GO:0035556">
    <property type="term" value="P:intracellular signal transduction"/>
    <property type="evidence" value="ECO:0007669"/>
    <property type="project" value="InterPro"/>
</dbReference>
<dbReference type="PANTHER" id="PTHR11920">
    <property type="entry name" value="GUANYLYL CYCLASE"/>
    <property type="match status" value="1"/>
</dbReference>
<evidence type="ECO:0000313" key="15">
    <source>
        <dbReference type="EMBL" id="KAK2160636.1"/>
    </source>
</evidence>
<organism evidence="15 16">
    <name type="scientific">Ridgeia piscesae</name>
    <name type="common">Tubeworm</name>
    <dbReference type="NCBI Taxonomy" id="27915"/>
    <lineage>
        <taxon>Eukaryota</taxon>
        <taxon>Metazoa</taxon>
        <taxon>Spiralia</taxon>
        <taxon>Lophotrochozoa</taxon>
        <taxon>Annelida</taxon>
        <taxon>Polychaeta</taxon>
        <taxon>Sedentaria</taxon>
        <taxon>Canalipalpata</taxon>
        <taxon>Sabellida</taxon>
        <taxon>Siboglinidae</taxon>
        <taxon>Ridgeia</taxon>
    </lineage>
</organism>
<evidence type="ECO:0000256" key="13">
    <source>
        <dbReference type="SAM" id="MobiDB-lite"/>
    </source>
</evidence>
<name>A0AAD9JWP1_RIDPI</name>
<dbReference type="AlphaFoldDB" id="A0AAD9JWP1"/>
<dbReference type="GO" id="GO:0005525">
    <property type="term" value="F:GTP binding"/>
    <property type="evidence" value="ECO:0007669"/>
    <property type="project" value="UniProtKB-KW"/>
</dbReference>
<dbReference type="GO" id="GO:0004016">
    <property type="term" value="F:adenylate cyclase activity"/>
    <property type="evidence" value="ECO:0007669"/>
    <property type="project" value="TreeGrafter"/>
</dbReference>
<keyword evidence="11" id="KW-0456">Lyase</keyword>
<evidence type="ECO:0000256" key="11">
    <source>
        <dbReference type="ARBA" id="ARBA00023239"/>
    </source>
</evidence>
<keyword evidence="6" id="KW-1133">Transmembrane helix</keyword>
<proteinExistence type="predicted"/>
<dbReference type="Proteomes" id="UP001209878">
    <property type="component" value="Unassembled WGS sequence"/>
</dbReference>
<evidence type="ECO:0000256" key="6">
    <source>
        <dbReference type="ARBA" id="ARBA00022989"/>
    </source>
</evidence>
<keyword evidence="3" id="KW-0812">Transmembrane</keyword>
<dbReference type="FunFam" id="3.30.70.1230:FF:000004">
    <property type="entry name" value="Guanylate cyclase"/>
    <property type="match status" value="1"/>
</dbReference>
<comment type="caution">
    <text evidence="15">The sequence shown here is derived from an EMBL/GenBank/DDBJ whole genome shotgun (WGS) entry which is preliminary data.</text>
</comment>
<evidence type="ECO:0000259" key="14">
    <source>
        <dbReference type="PROSITE" id="PS50125"/>
    </source>
</evidence>
<comment type="subcellular location">
    <subcellularLocation>
        <location evidence="1">Membrane</location>
        <topology evidence="1">Single-pass type I membrane protein</topology>
    </subcellularLocation>
</comment>
<evidence type="ECO:0000256" key="3">
    <source>
        <dbReference type="ARBA" id="ARBA00022692"/>
    </source>
</evidence>
<dbReference type="GO" id="GO:0004383">
    <property type="term" value="F:guanylate cyclase activity"/>
    <property type="evidence" value="ECO:0007669"/>
    <property type="project" value="UniProtKB-EC"/>
</dbReference>
<dbReference type="EC" id="4.6.1.2" evidence="2"/>
<dbReference type="GO" id="GO:0007168">
    <property type="term" value="P:receptor guanylyl cyclase signaling pathway"/>
    <property type="evidence" value="ECO:0007669"/>
    <property type="project" value="TreeGrafter"/>
</dbReference>
<gene>
    <name evidence="15" type="ORF">NP493_1635g00008</name>
</gene>
<evidence type="ECO:0000256" key="9">
    <source>
        <dbReference type="ARBA" id="ARBA00023170"/>
    </source>
</evidence>
<evidence type="ECO:0000256" key="2">
    <source>
        <dbReference type="ARBA" id="ARBA00012202"/>
    </source>
</evidence>
<evidence type="ECO:0000256" key="4">
    <source>
        <dbReference type="ARBA" id="ARBA00022729"/>
    </source>
</evidence>
<keyword evidence="4" id="KW-0732">Signal</keyword>
<keyword evidence="12" id="KW-0141">cGMP biosynthesis</keyword>
<keyword evidence="16" id="KW-1185">Reference proteome</keyword>
<dbReference type="CDD" id="cd07302">
    <property type="entry name" value="CHD"/>
    <property type="match status" value="1"/>
</dbReference>
<keyword evidence="5" id="KW-0547">Nucleotide-binding</keyword>
<evidence type="ECO:0000256" key="12">
    <source>
        <dbReference type="ARBA" id="ARBA00023293"/>
    </source>
</evidence>
<dbReference type="Gene3D" id="6.10.250.780">
    <property type="match status" value="1"/>
</dbReference>
<dbReference type="PROSITE" id="PS50125">
    <property type="entry name" value="GUANYLATE_CYCLASE_2"/>
    <property type="match status" value="1"/>
</dbReference>
<sequence length="410" mass="44822">MAELQDMGLSWGEAQAAAKDRTLWRDIVVAFCPTGDEEDKICIMDTVLRTMEKYAASLDDIVTERVQMISEQKRKTEQLLYRLLPASVADQLKCGKTSVVPEDFRQTTIYFSDIVSFTSLAADSQPMEIVDFLNDLYSCFDDIISRHDVYKVETIGDAYMLVSGAPTRNGSRHSSEIADVSLDLLSAVTQFKIRHRPRKQLQIRIGLHSGPVLAGIVGNIMPRYCLFGETVQIAAKMESSGTPMRIHVSNSTYMALASCNLDYVLIPRGEMTVKGKGLFKTHWLHGKKGYTMPLPLIGSDMKLDMDGETGAPVVATSSPYVNYPTFEHEVGVTSTKDDGPSVVMRPPPGGSNGRSPPGWSKIVDCSVTDTVVDLNASCTVNVTHATDPVSVVKAMSAPSLDKGMPAVDEV</sequence>
<accession>A0AAD9JWP1</accession>
<feature type="domain" description="Guanylate cyclase" evidence="14">
    <location>
        <begin position="108"/>
        <end position="238"/>
    </location>
</feature>
<keyword evidence="8" id="KW-0472">Membrane</keyword>
<dbReference type="InterPro" id="IPR001054">
    <property type="entry name" value="A/G_cyclase"/>
</dbReference>
<dbReference type="SUPFAM" id="SSF55073">
    <property type="entry name" value="Nucleotide cyclase"/>
    <property type="match status" value="1"/>
</dbReference>
<dbReference type="InterPro" id="IPR029787">
    <property type="entry name" value="Nucleotide_cyclase"/>
</dbReference>
<evidence type="ECO:0000313" key="16">
    <source>
        <dbReference type="Proteomes" id="UP001209878"/>
    </source>
</evidence>
<keyword evidence="9" id="KW-0675">Receptor</keyword>
<reference evidence="15" key="1">
    <citation type="journal article" date="2023" name="Mol. Biol. Evol.">
        <title>Third-Generation Sequencing Reveals the Adaptive Role of the Epigenome in Three Deep-Sea Polychaetes.</title>
        <authorList>
            <person name="Perez M."/>
            <person name="Aroh O."/>
            <person name="Sun Y."/>
            <person name="Lan Y."/>
            <person name="Juniper S.K."/>
            <person name="Young C.R."/>
            <person name="Angers B."/>
            <person name="Qian P.Y."/>
        </authorList>
    </citation>
    <scope>NUCLEOTIDE SEQUENCE</scope>
    <source>
        <strain evidence="15">R07B-5</strain>
    </source>
</reference>
<evidence type="ECO:0000256" key="10">
    <source>
        <dbReference type="ARBA" id="ARBA00023180"/>
    </source>
</evidence>
<dbReference type="InterPro" id="IPR050401">
    <property type="entry name" value="Cyclic_nucleotide_synthase"/>
</dbReference>
<dbReference type="Gene3D" id="3.30.70.1230">
    <property type="entry name" value="Nucleotide cyclase"/>
    <property type="match status" value="1"/>
</dbReference>
<dbReference type="SMART" id="SM00044">
    <property type="entry name" value="CYCc"/>
    <property type="match status" value="1"/>
</dbReference>
<evidence type="ECO:0000256" key="1">
    <source>
        <dbReference type="ARBA" id="ARBA00004479"/>
    </source>
</evidence>
<dbReference type="GO" id="GO:0001653">
    <property type="term" value="F:peptide receptor activity"/>
    <property type="evidence" value="ECO:0007669"/>
    <property type="project" value="TreeGrafter"/>
</dbReference>
<evidence type="ECO:0000256" key="8">
    <source>
        <dbReference type="ARBA" id="ARBA00023136"/>
    </source>
</evidence>
<dbReference type="EMBL" id="JAODUO010001633">
    <property type="protein sequence ID" value="KAK2160636.1"/>
    <property type="molecule type" value="Genomic_DNA"/>
</dbReference>
<evidence type="ECO:0000256" key="7">
    <source>
        <dbReference type="ARBA" id="ARBA00023134"/>
    </source>
</evidence>
<evidence type="ECO:0000256" key="5">
    <source>
        <dbReference type="ARBA" id="ARBA00022741"/>
    </source>
</evidence>